<name>A0A1G2SEJ5_9BACT</name>
<evidence type="ECO:0000313" key="2">
    <source>
        <dbReference type="Proteomes" id="UP000177987"/>
    </source>
</evidence>
<reference evidence="1 2" key="1">
    <citation type="journal article" date="2016" name="Nat. Commun.">
        <title>Thousands of microbial genomes shed light on interconnected biogeochemical processes in an aquifer system.</title>
        <authorList>
            <person name="Anantharaman K."/>
            <person name="Brown C.T."/>
            <person name="Hug L.A."/>
            <person name="Sharon I."/>
            <person name="Castelle C.J."/>
            <person name="Probst A.J."/>
            <person name="Thomas B.C."/>
            <person name="Singh A."/>
            <person name="Wilkins M.J."/>
            <person name="Karaoz U."/>
            <person name="Brodie E.L."/>
            <person name="Williams K.H."/>
            <person name="Hubbard S.S."/>
            <person name="Banfield J.F."/>
        </authorList>
    </citation>
    <scope>NUCLEOTIDE SEQUENCE [LARGE SCALE GENOMIC DNA]</scope>
</reference>
<evidence type="ECO:0000313" key="1">
    <source>
        <dbReference type="EMBL" id="OHA83404.1"/>
    </source>
</evidence>
<protein>
    <submittedName>
        <fullName evidence="1">Uncharacterized protein</fullName>
    </submittedName>
</protein>
<gene>
    <name evidence="1" type="ORF">A2937_03725</name>
</gene>
<proteinExistence type="predicted"/>
<dbReference type="Proteomes" id="UP000177987">
    <property type="component" value="Unassembled WGS sequence"/>
</dbReference>
<organism evidence="1 2">
    <name type="scientific">Candidatus Yonathbacteria bacterium RIFCSPLOWO2_01_FULL_47_33b</name>
    <dbReference type="NCBI Taxonomy" id="1802727"/>
    <lineage>
        <taxon>Bacteria</taxon>
        <taxon>Candidatus Yonathiibacteriota</taxon>
    </lineage>
</organism>
<dbReference type="AlphaFoldDB" id="A0A1G2SEJ5"/>
<comment type="caution">
    <text evidence="1">The sequence shown here is derived from an EMBL/GenBank/DDBJ whole genome shotgun (WGS) entry which is preliminary data.</text>
</comment>
<accession>A0A1G2SEJ5</accession>
<dbReference type="EMBL" id="MHUW01000017">
    <property type="protein sequence ID" value="OHA83404.1"/>
    <property type="molecule type" value="Genomic_DNA"/>
</dbReference>
<sequence>MSNLQEVMNLIAARFVFNQTSYPKLNQSISEEEKLLFVINHSILHMAKSQGRLATVVEACDHGKKLNDCTLHKLTGEMFIHTLRLAEEAGMTAQELLDLVPVLLKSKGGREGENGWFQKLLPPKQPLE</sequence>